<evidence type="ECO:0000313" key="1">
    <source>
        <dbReference type="EMBL" id="OJJ85389.1"/>
    </source>
</evidence>
<dbReference type="Proteomes" id="UP000184300">
    <property type="component" value="Unassembled WGS sequence"/>
</dbReference>
<evidence type="ECO:0000313" key="2">
    <source>
        <dbReference type="Proteomes" id="UP000184300"/>
    </source>
</evidence>
<evidence type="ECO:0008006" key="3">
    <source>
        <dbReference type="Google" id="ProtNLM"/>
    </source>
</evidence>
<proteinExistence type="predicted"/>
<dbReference type="RefSeq" id="XP_022402087.1">
    <property type="nucleotide sequence ID" value="XM_022542671.1"/>
</dbReference>
<dbReference type="Pfam" id="PF14441">
    <property type="entry name" value="OTT_1508_deam"/>
    <property type="match status" value="1"/>
</dbReference>
<dbReference type="InterPro" id="IPR027796">
    <property type="entry name" value="OTT_1508_deam-like"/>
</dbReference>
<accession>A0A1L9VN96</accession>
<reference evidence="2" key="1">
    <citation type="journal article" date="2017" name="Genome Biol.">
        <title>Comparative genomics reveals high biological diversity and specific adaptations in the industrially and medically important fungal genus Aspergillus.</title>
        <authorList>
            <person name="de Vries R.P."/>
            <person name="Riley R."/>
            <person name="Wiebenga A."/>
            <person name="Aguilar-Osorio G."/>
            <person name="Amillis S."/>
            <person name="Uchima C.A."/>
            <person name="Anderluh G."/>
            <person name="Asadollahi M."/>
            <person name="Askin M."/>
            <person name="Barry K."/>
            <person name="Battaglia E."/>
            <person name="Bayram O."/>
            <person name="Benocci T."/>
            <person name="Braus-Stromeyer S.A."/>
            <person name="Caldana C."/>
            <person name="Canovas D."/>
            <person name="Cerqueira G.C."/>
            <person name="Chen F."/>
            <person name="Chen W."/>
            <person name="Choi C."/>
            <person name="Clum A."/>
            <person name="Dos Santos R.A."/>
            <person name="Damasio A.R."/>
            <person name="Diallinas G."/>
            <person name="Emri T."/>
            <person name="Fekete E."/>
            <person name="Flipphi M."/>
            <person name="Freyberg S."/>
            <person name="Gallo A."/>
            <person name="Gournas C."/>
            <person name="Habgood R."/>
            <person name="Hainaut M."/>
            <person name="Harispe M.L."/>
            <person name="Henrissat B."/>
            <person name="Hilden K.S."/>
            <person name="Hope R."/>
            <person name="Hossain A."/>
            <person name="Karabika E."/>
            <person name="Karaffa L."/>
            <person name="Karanyi Z."/>
            <person name="Krasevec N."/>
            <person name="Kuo A."/>
            <person name="Kusch H."/>
            <person name="LaButti K."/>
            <person name="Lagendijk E.L."/>
            <person name="Lapidus A."/>
            <person name="Levasseur A."/>
            <person name="Lindquist E."/>
            <person name="Lipzen A."/>
            <person name="Logrieco A.F."/>
            <person name="MacCabe A."/>
            <person name="Maekelae M.R."/>
            <person name="Malavazi I."/>
            <person name="Melin P."/>
            <person name="Meyer V."/>
            <person name="Mielnichuk N."/>
            <person name="Miskei M."/>
            <person name="Molnar A.P."/>
            <person name="Mule G."/>
            <person name="Ngan C.Y."/>
            <person name="Orejas M."/>
            <person name="Orosz E."/>
            <person name="Ouedraogo J.P."/>
            <person name="Overkamp K.M."/>
            <person name="Park H.-S."/>
            <person name="Perrone G."/>
            <person name="Piumi F."/>
            <person name="Punt P.J."/>
            <person name="Ram A.F."/>
            <person name="Ramon A."/>
            <person name="Rauscher S."/>
            <person name="Record E."/>
            <person name="Riano-Pachon D.M."/>
            <person name="Robert V."/>
            <person name="Roehrig J."/>
            <person name="Ruller R."/>
            <person name="Salamov A."/>
            <person name="Salih N.S."/>
            <person name="Samson R.A."/>
            <person name="Sandor E."/>
            <person name="Sanguinetti M."/>
            <person name="Schuetze T."/>
            <person name="Sepcic K."/>
            <person name="Shelest E."/>
            <person name="Sherlock G."/>
            <person name="Sophianopoulou V."/>
            <person name="Squina F.M."/>
            <person name="Sun H."/>
            <person name="Susca A."/>
            <person name="Todd R.B."/>
            <person name="Tsang A."/>
            <person name="Unkles S.E."/>
            <person name="van de Wiele N."/>
            <person name="van Rossen-Uffink D."/>
            <person name="Oliveira J.V."/>
            <person name="Vesth T.C."/>
            <person name="Visser J."/>
            <person name="Yu J.-H."/>
            <person name="Zhou M."/>
            <person name="Andersen M.R."/>
            <person name="Archer D.B."/>
            <person name="Baker S.E."/>
            <person name="Benoit I."/>
            <person name="Brakhage A.A."/>
            <person name="Braus G.H."/>
            <person name="Fischer R."/>
            <person name="Frisvad J.C."/>
            <person name="Goldman G.H."/>
            <person name="Houbraken J."/>
            <person name="Oakley B."/>
            <person name="Pocsi I."/>
            <person name="Scazzocchio C."/>
            <person name="Seiboth B."/>
            <person name="vanKuyk P.A."/>
            <person name="Wortman J."/>
            <person name="Dyer P.S."/>
            <person name="Grigoriev I.V."/>
        </authorList>
    </citation>
    <scope>NUCLEOTIDE SEQUENCE [LARGE SCALE GENOMIC DNA]</scope>
    <source>
        <strain evidence="2">CBS 516.65</strain>
    </source>
</reference>
<sequence length="849" mass="97252">MDHLRKGTETAHEVRAARIVWAAHILSYLTNNRSHAELHQLDADPGEFEDCASDYKTENNVVLTGPEEFVRQKFLNCIAQLLSPSKGWDFVTAVAVRESENFVEVDVARNDSFLSEDNDHGYETRDYCSKLEEYLRTNAEDIDSPPALASEFELKSIRFTHRRVDHWISKLRTTWKTNQNYNNQDEQQWPGLEKAARTWTNMVELISRPDNAQVDKVRDLMVQQAYMCIISMQVRQLLYNVFGSNVCSKLWTTLNFLARPLLDCRLLRSIATREPQFRCIRISLIPPKPKTCVTEKYRLDIFQAWAQLGLDSPSHSEIKMLNSHKEEFRKSCAKSFCLHAEMQLFSHYEDGVALPPTLDYFGCSKKTCFLCENILKSLPKPIATRGRHGICYPAWGLPCSTSAAMEIATNALERDLLFRIRLGFNKLSHQRRFTAHVPQSSVVSNFSKLTLEDWQGKERKLELSRKEEAERRRELLITCYYCSLECQRSDFPSHKLLCKHFSTQPVRPSTEHKRAIFFPVDRSKPRMIWVPCRREIDEDGVSWTKVDAYPYLGTDNPIKGTLRIEHSPVRNRNLGSGFAKWAPFNQGYCISLIHRDGYLIDGSASNKSISVSVGASGPIPHEYRGPIIAVRGLPHESYDDIALADFRHLIDYLVSYRSTQIRESLQCPNIRAPTAIRGVKICCYGEIKLHGTEAFVSVEVDRATRIGLGDGAISLISSRLGMPLVLWKYPDPEFLLDPPGWPEGEMTADSNQNVAFLMMGTNPSKPGWGWAPPYWNREIGNVLVLREDGKDLNLDDVSMMCHFSRYNLQRRFEDTMVSDPNSEGRLGILDFITWENMVKHWEKNSGNGM</sequence>
<dbReference type="Gene3D" id="6.10.140.2220">
    <property type="match status" value="1"/>
</dbReference>
<gene>
    <name evidence="1" type="ORF">ASPGLDRAFT_168477</name>
</gene>
<keyword evidence="2" id="KW-1185">Reference proteome</keyword>
<dbReference type="GeneID" id="34458932"/>
<name>A0A1L9VN96_ASPGL</name>
<dbReference type="SUPFAM" id="SSF144232">
    <property type="entry name" value="HIT/MYND zinc finger-like"/>
    <property type="match status" value="1"/>
</dbReference>
<organism evidence="1 2">
    <name type="scientific">Aspergillus glaucus CBS 516.65</name>
    <dbReference type="NCBI Taxonomy" id="1160497"/>
    <lineage>
        <taxon>Eukaryota</taxon>
        <taxon>Fungi</taxon>
        <taxon>Dikarya</taxon>
        <taxon>Ascomycota</taxon>
        <taxon>Pezizomycotina</taxon>
        <taxon>Eurotiomycetes</taxon>
        <taxon>Eurotiomycetidae</taxon>
        <taxon>Eurotiales</taxon>
        <taxon>Aspergillaceae</taxon>
        <taxon>Aspergillus</taxon>
        <taxon>Aspergillus subgen. Aspergillus</taxon>
    </lineage>
</organism>
<dbReference type="STRING" id="1160497.A0A1L9VN96"/>
<dbReference type="VEuPathDB" id="FungiDB:ASPGLDRAFT_168477"/>
<dbReference type="OrthoDB" id="432970at2759"/>
<dbReference type="AlphaFoldDB" id="A0A1L9VN96"/>
<dbReference type="EMBL" id="KV878894">
    <property type="protein sequence ID" value="OJJ85389.1"/>
    <property type="molecule type" value="Genomic_DNA"/>
</dbReference>
<protein>
    <recommendedName>
        <fullName evidence="3">Suppressor of anucleate metulae protein B</fullName>
    </recommendedName>
</protein>